<dbReference type="EMBL" id="BAAATD010000009">
    <property type="protein sequence ID" value="GAA2618434.1"/>
    <property type="molecule type" value="Genomic_DNA"/>
</dbReference>
<keyword evidence="2" id="KW-0560">Oxidoreductase</keyword>
<dbReference type="PANTHER" id="PTHR43580">
    <property type="entry name" value="OXIDOREDUCTASE GLYR1-RELATED"/>
    <property type="match status" value="1"/>
</dbReference>
<dbReference type="PANTHER" id="PTHR43580:SF2">
    <property type="entry name" value="CYTOKINE-LIKE NUCLEAR FACTOR N-PAC"/>
    <property type="match status" value="1"/>
</dbReference>
<dbReference type="Gene3D" id="3.40.50.720">
    <property type="entry name" value="NAD(P)-binding Rossmann-like Domain"/>
    <property type="match status" value="1"/>
</dbReference>
<accession>A0ABP6CIL4</accession>
<keyword evidence="6" id="KW-1185">Reference proteome</keyword>
<dbReference type="InterPro" id="IPR036291">
    <property type="entry name" value="NAD(P)-bd_dom_sf"/>
</dbReference>
<feature type="domain" description="NADPH-dependent reductive aminase-like C-terminal" evidence="4">
    <location>
        <begin position="162"/>
        <end position="290"/>
    </location>
</feature>
<proteinExistence type="inferred from homology"/>
<dbReference type="Proteomes" id="UP001501509">
    <property type="component" value="Unassembled WGS sequence"/>
</dbReference>
<reference evidence="6" key="1">
    <citation type="journal article" date="2019" name="Int. J. Syst. Evol. Microbiol.">
        <title>The Global Catalogue of Microorganisms (GCM) 10K type strain sequencing project: providing services to taxonomists for standard genome sequencing and annotation.</title>
        <authorList>
            <consortium name="The Broad Institute Genomics Platform"/>
            <consortium name="The Broad Institute Genome Sequencing Center for Infectious Disease"/>
            <person name="Wu L."/>
            <person name="Ma J."/>
        </authorList>
    </citation>
    <scope>NUCLEOTIDE SEQUENCE [LARGE SCALE GENOMIC DNA]</scope>
    <source>
        <strain evidence="6">JCM 6833</strain>
    </source>
</reference>
<comment type="caution">
    <text evidence="5">The sequence shown here is derived from an EMBL/GenBank/DDBJ whole genome shotgun (WGS) entry which is preliminary data.</text>
</comment>
<dbReference type="InterPro" id="IPR013328">
    <property type="entry name" value="6PGD_dom2"/>
</dbReference>
<evidence type="ECO:0000259" key="3">
    <source>
        <dbReference type="Pfam" id="PF03446"/>
    </source>
</evidence>
<evidence type="ECO:0000259" key="4">
    <source>
        <dbReference type="Pfam" id="PF21761"/>
    </source>
</evidence>
<evidence type="ECO:0000313" key="6">
    <source>
        <dbReference type="Proteomes" id="UP001501509"/>
    </source>
</evidence>
<dbReference type="Pfam" id="PF21761">
    <property type="entry name" value="RedAm-like_C"/>
    <property type="match status" value="1"/>
</dbReference>
<sequence>MADKPTVTIIGLGSMGQALASAYLEAGHRTTVWNRTPAKADDLVARGATRAATVSDAVWASDLVVLCVLDYAAVDELLAPNADVLKDRVVVNLTNGRPDQARRTGEWATAQGAEYLDGGIMAIPSMIGTPEAFILYSGSRTAFERYEAALRVLAEPKFVGTDAGLAALNDLALLSGMYGTLAGARHATALVGPERAAEFTTSLLIPWLQAMANILAPSSAEREAGDREAGDLPSEESPLDMQAAGLANIIEASRSAGVGVDLLTHLLTPMRDIIAAGEGDVLTDLVEVIGKEIRS</sequence>
<name>A0ABP6CIL4_9ACTN</name>
<protein>
    <submittedName>
        <fullName evidence="5">NAD(P)-dependent oxidoreductase</fullName>
    </submittedName>
</protein>
<evidence type="ECO:0000313" key="5">
    <source>
        <dbReference type="EMBL" id="GAA2618434.1"/>
    </source>
</evidence>
<organism evidence="5 6">
    <name type="scientific">Actinomadura fulvescens</name>
    <dbReference type="NCBI Taxonomy" id="46160"/>
    <lineage>
        <taxon>Bacteria</taxon>
        <taxon>Bacillati</taxon>
        <taxon>Actinomycetota</taxon>
        <taxon>Actinomycetes</taxon>
        <taxon>Streptosporangiales</taxon>
        <taxon>Thermomonosporaceae</taxon>
        <taxon>Actinomadura</taxon>
    </lineage>
</organism>
<feature type="domain" description="6-phosphogluconate dehydrogenase NADP-binding" evidence="3">
    <location>
        <begin position="7"/>
        <end position="155"/>
    </location>
</feature>
<dbReference type="Pfam" id="PF03446">
    <property type="entry name" value="NAD_binding_2"/>
    <property type="match status" value="1"/>
</dbReference>
<dbReference type="Gene3D" id="1.10.1040.10">
    <property type="entry name" value="N-(1-d-carboxylethyl)-l-norvaline Dehydrogenase, domain 2"/>
    <property type="match status" value="1"/>
</dbReference>
<comment type="similarity">
    <text evidence="1">Belongs to the HIBADH-related family.</text>
</comment>
<evidence type="ECO:0000256" key="1">
    <source>
        <dbReference type="ARBA" id="ARBA00009080"/>
    </source>
</evidence>
<dbReference type="InterPro" id="IPR051265">
    <property type="entry name" value="HIBADH-related_NP60_sf"/>
</dbReference>
<dbReference type="SUPFAM" id="SSF51735">
    <property type="entry name" value="NAD(P)-binding Rossmann-fold domains"/>
    <property type="match status" value="1"/>
</dbReference>
<dbReference type="InterPro" id="IPR006115">
    <property type="entry name" value="6PGDH_NADP-bd"/>
</dbReference>
<dbReference type="PIRSF" id="PIRSF000103">
    <property type="entry name" value="HIBADH"/>
    <property type="match status" value="1"/>
</dbReference>
<dbReference type="InterPro" id="IPR048666">
    <property type="entry name" value="RedAm-like_C"/>
</dbReference>
<gene>
    <name evidence="5" type="ORF">GCM10010411_62380</name>
</gene>
<dbReference type="RefSeq" id="WP_344546054.1">
    <property type="nucleotide sequence ID" value="NZ_BAAATD010000009.1"/>
</dbReference>
<evidence type="ECO:0000256" key="2">
    <source>
        <dbReference type="ARBA" id="ARBA00023002"/>
    </source>
</evidence>
<dbReference type="InterPro" id="IPR015815">
    <property type="entry name" value="HIBADH-related"/>
</dbReference>